<accession>A0A0A9B2U8</accession>
<evidence type="ECO:0008006" key="2">
    <source>
        <dbReference type="Google" id="ProtNLM"/>
    </source>
</evidence>
<dbReference type="EMBL" id="GBRH01240224">
    <property type="protein sequence ID" value="JAD57671.1"/>
    <property type="molecule type" value="Transcribed_RNA"/>
</dbReference>
<protein>
    <recommendedName>
        <fullName evidence="2">Protein kinase domain-containing protein</fullName>
    </recommendedName>
</protein>
<dbReference type="SUPFAM" id="SSF56112">
    <property type="entry name" value="Protein kinase-like (PK-like)"/>
    <property type="match status" value="1"/>
</dbReference>
<dbReference type="AlphaFoldDB" id="A0A0A9B2U8"/>
<sequence>MYSFGVILVELVTRKKPIFINDCGMKQCLSHYFVEGL</sequence>
<reference evidence="1" key="2">
    <citation type="journal article" date="2015" name="Data Brief">
        <title>Shoot transcriptome of the giant reed, Arundo donax.</title>
        <authorList>
            <person name="Barrero R.A."/>
            <person name="Guerrero F.D."/>
            <person name="Moolhuijzen P."/>
            <person name="Goolsby J.A."/>
            <person name="Tidwell J."/>
            <person name="Bellgard S.E."/>
            <person name="Bellgard M.I."/>
        </authorList>
    </citation>
    <scope>NUCLEOTIDE SEQUENCE</scope>
    <source>
        <tissue evidence="1">Shoot tissue taken approximately 20 cm above the soil surface</tissue>
    </source>
</reference>
<reference evidence="1" key="1">
    <citation type="submission" date="2014-09" db="EMBL/GenBank/DDBJ databases">
        <authorList>
            <person name="Magalhaes I.L.F."/>
            <person name="Oliveira U."/>
            <person name="Santos F.R."/>
            <person name="Vidigal T.H.D.A."/>
            <person name="Brescovit A.D."/>
            <person name="Santos A.J."/>
        </authorList>
    </citation>
    <scope>NUCLEOTIDE SEQUENCE</scope>
    <source>
        <tissue evidence="1">Shoot tissue taken approximately 20 cm above the soil surface</tissue>
    </source>
</reference>
<dbReference type="InterPro" id="IPR011009">
    <property type="entry name" value="Kinase-like_dom_sf"/>
</dbReference>
<proteinExistence type="predicted"/>
<evidence type="ECO:0000313" key="1">
    <source>
        <dbReference type="EMBL" id="JAD57671.1"/>
    </source>
</evidence>
<organism evidence="1">
    <name type="scientific">Arundo donax</name>
    <name type="common">Giant reed</name>
    <name type="synonym">Donax arundinaceus</name>
    <dbReference type="NCBI Taxonomy" id="35708"/>
    <lineage>
        <taxon>Eukaryota</taxon>
        <taxon>Viridiplantae</taxon>
        <taxon>Streptophyta</taxon>
        <taxon>Embryophyta</taxon>
        <taxon>Tracheophyta</taxon>
        <taxon>Spermatophyta</taxon>
        <taxon>Magnoliopsida</taxon>
        <taxon>Liliopsida</taxon>
        <taxon>Poales</taxon>
        <taxon>Poaceae</taxon>
        <taxon>PACMAD clade</taxon>
        <taxon>Arundinoideae</taxon>
        <taxon>Arundineae</taxon>
        <taxon>Arundo</taxon>
    </lineage>
</organism>
<name>A0A0A9B2U8_ARUDO</name>